<comment type="caution">
    <text evidence="2">The sequence shown here is derived from an EMBL/GenBank/DDBJ whole genome shotgun (WGS) entry which is preliminary data.</text>
</comment>
<protein>
    <recommendedName>
        <fullName evidence="4">Spore coat protein</fullName>
    </recommendedName>
</protein>
<feature type="compositionally biased region" description="Pro residues" evidence="1">
    <location>
        <begin position="13"/>
        <end position="25"/>
    </location>
</feature>
<evidence type="ECO:0000313" key="2">
    <source>
        <dbReference type="EMBL" id="GGE51108.1"/>
    </source>
</evidence>
<gene>
    <name evidence="2" type="ORF">GCM10011391_32370</name>
</gene>
<dbReference type="AlphaFoldDB" id="A0A8J3DZC5"/>
<dbReference type="InterPro" id="IPR025555">
    <property type="entry name" value="YppG"/>
</dbReference>
<keyword evidence="3" id="KW-1185">Reference proteome</keyword>
<reference evidence="2" key="1">
    <citation type="journal article" date="2014" name="Int. J. Syst. Evol. Microbiol.">
        <title>Complete genome sequence of Corynebacterium casei LMG S-19264T (=DSM 44701T), isolated from a smear-ripened cheese.</title>
        <authorList>
            <consortium name="US DOE Joint Genome Institute (JGI-PGF)"/>
            <person name="Walter F."/>
            <person name="Albersmeier A."/>
            <person name="Kalinowski J."/>
            <person name="Ruckert C."/>
        </authorList>
    </citation>
    <scope>NUCLEOTIDE SEQUENCE</scope>
    <source>
        <strain evidence="2">CGMCC 1.15371</strain>
    </source>
</reference>
<feature type="compositionally biased region" description="Low complexity" evidence="1">
    <location>
        <begin position="26"/>
        <end position="35"/>
    </location>
</feature>
<dbReference type="RefSeq" id="WP_188696693.1">
    <property type="nucleotide sequence ID" value="NZ_BMIR01000019.1"/>
</dbReference>
<evidence type="ECO:0008006" key="4">
    <source>
        <dbReference type="Google" id="ProtNLM"/>
    </source>
</evidence>
<evidence type="ECO:0000313" key="3">
    <source>
        <dbReference type="Proteomes" id="UP000628775"/>
    </source>
</evidence>
<accession>A0A8J3DZC5</accession>
<evidence type="ECO:0000256" key="1">
    <source>
        <dbReference type="SAM" id="MobiDB-lite"/>
    </source>
</evidence>
<feature type="region of interest" description="Disordered" evidence="1">
    <location>
        <begin position="1"/>
        <end position="51"/>
    </location>
</feature>
<feature type="compositionally biased region" description="Polar residues" evidence="1">
    <location>
        <begin position="36"/>
        <end position="49"/>
    </location>
</feature>
<proteinExistence type="predicted"/>
<dbReference type="Pfam" id="PF14179">
    <property type="entry name" value="YppG"/>
    <property type="match status" value="1"/>
</dbReference>
<dbReference type="Proteomes" id="UP000628775">
    <property type="component" value="Unassembled WGS sequence"/>
</dbReference>
<name>A0A8J3DZC5_9BACL</name>
<feature type="compositionally biased region" description="Low complexity" evidence="1">
    <location>
        <begin position="1"/>
        <end position="12"/>
    </location>
</feature>
<reference evidence="2" key="2">
    <citation type="submission" date="2020-09" db="EMBL/GenBank/DDBJ databases">
        <authorList>
            <person name="Sun Q."/>
            <person name="Zhou Y."/>
        </authorList>
    </citation>
    <scope>NUCLEOTIDE SEQUENCE</scope>
    <source>
        <strain evidence="2">CGMCC 1.15371</strain>
    </source>
</reference>
<sequence>MVQLNNNNQQQPPFHPMWGPPPPGPFFMTPPNNMPQSASNQSTQNNMPQFMQGFLDKDGKWDFDKMMSGADKVFKIINQTQPMIKQLGPLFNLFKK</sequence>
<organism evidence="2 3">
    <name type="scientific">Pullulanibacillus camelliae</name>
    <dbReference type="NCBI Taxonomy" id="1707096"/>
    <lineage>
        <taxon>Bacteria</taxon>
        <taxon>Bacillati</taxon>
        <taxon>Bacillota</taxon>
        <taxon>Bacilli</taxon>
        <taxon>Bacillales</taxon>
        <taxon>Sporolactobacillaceae</taxon>
        <taxon>Pullulanibacillus</taxon>
    </lineage>
</organism>
<dbReference type="EMBL" id="BMIR01000019">
    <property type="protein sequence ID" value="GGE51108.1"/>
    <property type="molecule type" value="Genomic_DNA"/>
</dbReference>